<feature type="region of interest" description="Disordered" evidence="3">
    <location>
        <begin position="79"/>
        <end position="102"/>
    </location>
</feature>
<feature type="region of interest" description="Disordered" evidence="3">
    <location>
        <begin position="267"/>
        <end position="294"/>
    </location>
</feature>
<keyword evidence="2" id="KW-0539">Nucleus</keyword>
<dbReference type="InterPro" id="IPR050342">
    <property type="entry name" value="HMGB"/>
</dbReference>
<dbReference type="PROSITE" id="PS50118">
    <property type="entry name" value="HMG_BOX_2"/>
    <property type="match status" value="2"/>
</dbReference>
<feature type="compositionally biased region" description="Polar residues" evidence="3">
    <location>
        <begin position="171"/>
        <end position="180"/>
    </location>
</feature>
<dbReference type="InterPro" id="IPR036910">
    <property type="entry name" value="HMG_box_dom_sf"/>
</dbReference>
<dbReference type="PANTHER" id="PTHR48112">
    <property type="entry name" value="HIGH MOBILITY GROUP PROTEIN DSP1"/>
    <property type="match status" value="1"/>
</dbReference>
<reference evidence="5 6" key="1">
    <citation type="submission" date="2019-01" db="EMBL/GenBank/DDBJ databases">
        <authorList>
            <person name="Ferrante I. M."/>
        </authorList>
    </citation>
    <scope>NUCLEOTIDE SEQUENCE [LARGE SCALE GENOMIC DNA]</scope>
    <source>
        <strain evidence="5 6">B856</strain>
    </source>
</reference>
<dbReference type="PANTHER" id="PTHR48112:SF22">
    <property type="entry name" value="MITOCHONDRIAL TRANSCRIPTION FACTOR A, ISOFORM B"/>
    <property type="match status" value="1"/>
</dbReference>
<feature type="domain" description="HMG box" evidence="4">
    <location>
        <begin position="95"/>
        <end position="163"/>
    </location>
</feature>
<feature type="compositionally biased region" description="Basic and acidic residues" evidence="3">
    <location>
        <begin position="185"/>
        <end position="194"/>
    </location>
</feature>
<name>A0A448Z1V3_9STRA</name>
<dbReference type="AlphaFoldDB" id="A0A448Z1V3"/>
<dbReference type="OrthoDB" id="1919336at2759"/>
<dbReference type="Proteomes" id="UP000291116">
    <property type="component" value="Unassembled WGS sequence"/>
</dbReference>
<dbReference type="SUPFAM" id="SSF47095">
    <property type="entry name" value="HMG-box"/>
    <property type="match status" value="2"/>
</dbReference>
<dbReference type="Gene3D" id="1.10.30.10">
    <property type="entry name" value="High mobility group box domain"/>
    <property type="match status" value="2"/>
</dbReference>
<sequence>MGFKKAPQAPKRFKSPYILFSISKMQEYRVLNKNTKVTCFSSLISKEWRGLSEHEKKKWKAIAEKDKLRYNAEKSLYKGPWQVPTERPRKDPNAPKRPPSAFLNYSRTRRTALIEENPHMKNTDISKLLGKEWKAAPQQVRQPHIDKELYEREVYHKKITAWRTQNLEASVATKSKQQKLSAIGDQKRLPEEARPGPLQPSPPLRAIVPSLSFPSVSPPRPELSGSIQEPERKIYVWGSSSPVEGPAPSDAMALDNYRLTNQGMLLPSVPSEKRQGTSSAGDVHTGQQSSTDYSDRAFVSQQPPLLPSPPMLWPKPAMMTPNRCQSITNPSQPPNNNAYAEKIKLPEMLLPPPKQLVPVSTPVPAPVTPMQQPRNRSTTDFQNLFFPAIFDDYDSANNNIVENTDLDLLLTD</sequence>
<evidence type="ECO:0000313" key="6">
    <source>
        <dbReference type="Proteomes" id="UP000291116"/>
    </source>
</evidence>
<gene>
    <name evidence="5" type="ORF">PSNMU_V1.4_AUG-EV-PASAV3_0027480</name>
</gene>
<evidence type="ECO:0000313" key="5">
    <source>
        <dbReference type="EMBL" id="VEU36000.1"/>
    </source>
</evidence>
<dbReference type="SMART" id="SM00398">
    <property type="entry name" value="HMG"/>
    <property type="match status" value="2"/>
</dbReference>
<keyword evidence="1 2" id="KW-0238">DNA-binding</keyword>
<evidence type="ECO:0000256" key="2">
    <source>
        <dbReference type="PROSITE-ProRule" id="PRU00267"/>
    </source>
</evidence>
<dbReference type="InterPro" id="IPR009071">
    <property type="entry name" value="HMG_box_dom"/>
</dbReference>
<dbReference type="CDD" id="cd00084">
    <property type="entry name" value="HMG-box_SF"/>
    <property type="match status" value="1"/>
</dbReference>
<organism evidence="5 6">
    <name type="scientific">Pseudo-nitzschia multistriata</name>
    <dbReference type="NCBI Taxonomy" id="183589"/>
    <lineage>
        <taxon>Eukaryota</taxon>
        <taxon>Sar</taxon>
        <taxon>Stramenopiles</taxon>
        <taxon>Ochrophyta</taxon>
        <taxon>Bacillariophyta</taxon>
        <taxon>Bacillariophyceae</taxon>
        <taxon>Bacillariophycidae</taxon>
        <taxon>Bacillariales</taxon>
        <taxon>Bacillariaceae</taxon>
        <taxon>Pseudo-nitzschia</taxon>
    </lineage>
</organism>
<evidence type="ECO:0000256" key="1">
    <source>
        <dbReference type="ARBA" id="ARBA00023125"/>
    </source>
</evidence>
<accession>A0A448Z1V3</accession>
<feature type="compositionally biased region" description="Polar residues" evidence="3">
    <location>
        <begin position="276"/>
        <end position="292"/>
    </location>
</feature>
<feature type="DNA-binding region" description="HMG box" evidence="2">
    <location>
        <begin position="10"/>
        <end position="78"/>
    </location>
</feature>
<dbReference type="EMBL" id="CAACVS010000074">
    <property type="protein sequence ID" value="VEU36000.1"/>
    <property type="molecule type" value="Genomic_DNA"/>
</dbReference>
<protein>
    <recommendedName>
        <fullName evidence="4">HMG box domain-containing protein</fullName>
    </recommendedName>
</protein>
<dbReference type="Pfam" id="PF00505">
    <property type="entry name" value="HMG_box"/>
    <property type="match status" value="2"/>
</dbReference>
<feature type="DNA-binding region" description="HMG box" evidence="2">
    <location>
        <begin position="95"/>
        <end position="163"/>
    </location>
</feature>
<feature type="domain" description="HMG box" evidence="4">
    <location>
        <begin position="10"/>
        <end position="78"/>
    </location>
</feature>
<dbReference type="GO" id="GO:0005634">
    <property type="term" value="C:nucleus"/>
    <property type="evidence" value="ECO:0007669"/>
    <property type="project" value="UniProtKB-UniRule"/>
</dbReference>
<keyword evidence="6" id="KW-1185">Reference proteome</keyword>
<evidence type="ECO:0000259" key="4">
    <source>
        <dbReference type="PROSITE" id="PS50118"/>
    </source>
</evidence>
<feature type="region of interest" description="Disordered" evidence="3">
    <location>
        <begin position="171"/>
        <end position="227"/>
    </location>
</feature>
<evidence type="ECO:0000256" key="3">
    <source>
        <dbReference type="SAM" id="MobiDB-lite"/>
    </source>
</evidence>
<proteinExistence type="predicted"/>
<dbReference type="GO" id="GO:0003677">
    <property type="term" value="F:DNA binding"/>
    <property type="evidence" value="ECO:0007669"/>
    <property type="project" value="UniProtKB-UniRule"/>
</dbReference>